<feature type="transmembrane region" description="Helical" evidence="8">
    <location>
        <begin position="226"/>
        <end position="252"/>
    </location>
</feature>
<dbReference type="Gene3D" id="1.20.1540.10">
    <property type="entry name" value="Rhomboid-like"/>
    <property type="match status" value="1"/>
</dbReference>
<sequence>MNIFKQSFSLSSLRLCQPCRPVSIDRSIVSFSAPLSSTCVQADATELTAPRVNCSSQLPYRPFSTREQCRPNPYARPQSRISLAIGLRRKHVKAPPKTYFQKPKKGLEEEHELQRAPPKTYLQKPKKGLEEEHELQRAPPKMYFQQPREGFEEEHEVPQGNTSSKDRDMGDVVVLSLVLACAGIFVWCGYLKHEFKEKRTAEARDRLSKFYTNFTMTAQSLKPGHYYTLITSTFMHADIIHLGLCMMGLYSFGRAFTAFYGVRSFLAVYFGSGVAGGIAQGKYWESNPKQNTTYNGVGSSGAISGLFAAIACAMPRAPMTMLFIPLPMAAAAIINVVVSIGGMQGRWLKHWGHADHLGGMAFGVVWWVLAMRRGAPLGKLFRPRF</sequence>
<keyword evidence="11" id="KW-1185">Reference proteome</keyword>
<feature type="transmembrane region" description="Helical" evidence="8">
    <location>
        <begin position="356"/>
        <end position="375"/>
    </location>
</feature>
<dbReference type="SUPFAM" id="SSF144091">
    <property type="entry name" value="Rhomboid-like"/>
    <property type="match status" value="1"/>
</dbReference>
<evidence type="ECO:0000256" key="8">
    <source>
        <dbReference type="SAM" id="Phobius"/>
    </source>
</evidence>
<evidence type="ECO:0000256" key="7">
    <source>
        <dbReference type="SAM" id="MobiDB-lite"/>
    </source>
</evidence>
<evidence type="ECO:0000256" key="3">
    <source>
        <dbReference type="ARBA" id="ARBA00022692"/>
    </source>
</evidence>
<comment type="caution">
    <text evidence="10">The sequence shown here is derived from an EMBL/GenBank/DDBJ whole genome shotgun (WGS) entry which is preliminary data.</text>
</comment>
<evidence type="ECO:0000313" key="10">
    <source>
        <dbReference type="EMBL" id="KAL2068159.1"/>
    </source>
</evidence>
<gene>
    <name evidence="10" type="ORF">VTL71DRAFT_16257</name>
</gene>
<evidence type="ECO:0000256" key="1">
    <source>
        <dbReference type="ARBA" id="ARBA00004141"/>
    </source>
</evidence>
<evidence type="ECO:0000256" key="2">
    <source>
        <dbReference type="ARBA" id="ARBA00009045"/>
    </source>
</evidence>
<comment type="subcellular location">
    <subcellularLocation>
        <location evidence="1">Membrane</location>
        <topology evidence="1">Multi-pass membrane protein</topology>
    </subcellularLocation>
</comment>
<feature type="compositionally biased region" description="Basic and acidic residues" evidence="7">
    <location>
        <begin position="127"/>
        <end position="136"/>
    </location>
</feature>
<keyword evidence="6 8" id="KW-0472">Membrane</keyword>
<feature type="region of interest" description="Disordered" evidence="7">
    <location>
        <begin position="97"/>
        <end position="140"/>
    </location>
</feature>
<evidence type="ECO:0000256" key="4">
    <source>
        <dbReference type="ARBA" id="ARBA00022801"/>
    </source>
</evidence>
<accession>A0ABR4CDX1</accession>
<keyword evidence="3 8" id="KW-0812">Transmembrane</keyword>
<dbReference type="InterPro" id="IPR022764">
    <property type="entry name" value="Peptidase_S54_rhomboid_dom"/>
</dbReference>
<dbReference type="Pfam" id="PF01694">
    <property type="entry name" value="Rhomboid"/>
    <property type="match status" value="1"/>
</dbReference>
<keyword evidence="5 8" id="KW-1133">Transmembrane helix</keyword>
<proteinExistence type="inferred from homology"/>
<feature type="transmembrane region" description="Helical" evidence="8">
    <location>
        <begin position="296"/>
        <end position="314"/>
    </location>
</feature>
<evidence type="ECO:0000256" key="6">
    <source>
        <dbReference type="ARBA" id="ARBA00023136"/>
    </source>
</evidence>
<reference evidence="10 11" key="1">
    <citation type="journal article" date="2024" name="Commun. Biol.">
        <title>Comparative genomic analysis of thermophilic fungi reveals convergent evolutionary adaptations and gene losses.</title>
        <authorList>
            <person name="Steindorff A.S."/>
            <person name="Aguilar-Pontes M.V."/>
            <person name="Robinson A.J."/>
            <person name="Andreopoulos B."/>
            <person name="LaButti K."/>
            <person name="Kuo A."/>
            <person name="Mondo S."/>
            <person name="Riley R."/>
            <person name="Otillar R."/>
            <person name="Haridas S."/>
            <person name="Lipzen A."/>
            <person name="Grimwood J."/>
            <person name="Schmutz J."/>
            <person name="Clum A."/>
            <person name="Reid I.D."/>
            <person name="Moisan M.C."/>
            <person name="Butler G."/>
            <person name="Nguyen T.T.M."/>
            <person name="Dewar K."/>
            <person name="Conant G."/>
            <person name="Drula E."/>
            <person name="Henrissat B."/>
            <person name="Hansel C."/>
            <person name="Singer S."/>
            <person name="Hutchinson M.I."/>
            <person name="de Vries R.P."/>
            <person name="Natvig D.O."/>
            <person name="Powell A.J."/>
            <person name="Tsang A."/>
            <person name="Grigoriev I.V."/>
        </authorList>
    </citation>
    <scope>NUCLEOTIDE SEQUENCE [LARGE SCALE GENOMIC DNA]</scope>
    <source>
        <strain evidence="10 11">CBS 494.80</strain>
    </source>
</reference>
<dbReference type="PANTHER" id="PTHR43731:SF14">
    <property type="entry name" value="PRESENILIN-ASSOCIATED RHOMBOID-LIKE PROTEIN, MITOCHONDRIAL"/>
    <property type="match status" value="1"/>
</dbReference>
<evidence type="ECO:0000256" key="5">
    <source>
        <dbReference type="ARBA" id="ARBA00022989"/>
    </source>
</evidence>
<dbReference type="InterPro" id="IPR035952">
    <property type="entry name" value="Rhomboid-like_sf"/>
</dbReference>
<feature type="domain" description="Peptidase S54 rhomboid" evidence="9">
    <location>
        <begin position="224"/>
        <end position="371"/>
    </location>
</feature>
<evidence type="ECO:0000313" key="11">
    <source>
        <dbReference type="Proteomes" id="UP001595075"/>
    </source>
</evidence>
<dbReference type="EMBL" id="JAZHXI010000009">
    <property type="protein sequence ID" value="KAL2068159.1"/>
    <property type="molecule type" value="Genomic_DNA"/>
</dbReference>
<keyword evidence="4" id="KW-0378">Hydrolase</keyword>
<dbReference type="PANTHER" id="PTHR43731">
    <property type="entry name" value="RHOMBOID PROTEASE"/>
    <property type="match status" value="1"/>
</dbReference>
<dbReference type="Proteomes" id="UP001595075">
    <property type="component" value="Unassembled WGS sequence"/>
</dbReference>
<comment type="similarity">
    <text evidence="2">Belongs to the peptidase S54 family.</text>
</comment>
<feature type="transmembrane region" description="Helical" evidence="8">
    <location>
        <begin position="321"/>
        <end position="344"/>
    </location>
</feature>
<feature type="transmembrane region" description="Helical" evidence="8">
    <location>
        <begin position="172"/>
        <end position="192"/>
    </location>
</feature>
<feature type="compositionally biased region" description="Basic and acidic residues" evidence="7">
    <location>
        <begin position="105"/>
        <end position="114"/>
    </location>
</feature>
<evidence type="ECO:0000259" key="9">
    <source>
        <dbReference type="Pfam" id="PF01694"/>
    </source>
</evidence>
<protein>
    <recommendedName>
        <fullName evidence="9">Peptidase S54 rhomboid domain-containing protein</fullName>
    </recommendedName>
</protein>
<feature type="transmembrane region" description="Helical" evidence="8">
    <location>
        <begin position="264"/>
        <end position="284"/>
    </location>
</feature>
<organism evidence="10 11">
    <name type="scientific">Oculimacula yallundae</name>
    <dbReference type="NCBI Taxonomy" id="86028"/>
    <lineage>
        <taxon>Eukaryota</taxon>
        <taxon>Fungi</taxon>
        <taxon>Dikarya</taxon>
        <taxon>Ascomycota</taxon>
        <taxon>Pezizomycotina</taxon>
        <taxon>Leotiomycetes</taxon>
        <taxon>Helotiales</taxon>
        <taxon>Ploettnerulaceae</taxon>
        <taxon>Oculimacula</taxon>
    </lineage>
</organism>
<dbReference type="InterPro" id="IPR050925">
    <property type="entry name" value="Rhomboid_protease_S54"/>
</dbReference>
<name>A0ABR4CDX1_9HELO</name>